<dbReference type="VEuPathDB" id="FungiDB:GGTG_12692"/>
<reference evidence="1" key="2">
    <citation type="submission" date="2010-07" db="EMBL/GenBank/DDBJ databases">
        <authorList>
            <consortium name="The Broad Institute Genome Sequencing Platform"/>
            <consortium name="Broad Institute Genome Sequencing Center for Infectious Disease"/>
            <person name="Ma L.-J."/>
            <person name="Dead R."/>
            <person name="Young S."/>
            <person name="Zeng Q."/>
            <person name="Koehrsen M."/>
            <person name="Alvarado L."/>
            <person name="Berlin A."/>
            <person name="Chapman S.B."/>
            <person name="Chen Z."/>
            <person name="Freedman E."/>
            <person name="Gellesch M."/>
            <person name="Goldberg J."/>
            <person name="Griggs A."/>
            <person name="Gujja S."/>
            <person name="Heilman E.R."/>
            <person name="Heiman D."/>
            <person name="Hepburn T."/>
            <person name="Howarth C."/>
            <person name="Jen D."/>
            <person name="Larson L."/>
            <person name="Mehta T."/>
            <person name="Neiman D."/>
            <person name="Pearson M."/>
            <person name="Roberts A."/>
            <person name="Saif S."/>
            <person name="Shea T."/>
            <person name="Shenoy N."/>
            <person name="Sisk P."/>
            <person name="Stolte C."/>
            <person name="Sykes S."/>
            <person name="Walk T."/>
            <person name="White J."/>
            <person name="Yandava C."/>
            <person name="Haas B."/>
            <person name="Nusbaum C."/>
            <person name="Birren B."/>
        </authorList>
    </citation>
    <scope>NUCLEOTIDE SEQUENCE</scope>
    <source>
        <strain evidence="1">R3-111a-1</strain>
    </source>
</reference>
<accession>J3PGR3</accession>
<dbReference type="Proteomes" id="UP000006039">
    <property type="component" value="Unassembled WGS sequence"/>
</dbReference>
<reference evidence="2" key="5">
    <citation type="submission" date="2018-04" db="UniProtKB">
        <authorList>
            <consortium name="EnsemblFungi"/>
        </authorList>
    </citation>
    <scope>IDENTIFICATION</scope>
    <source>
        <strain evidence="2">R3-111a-1</strain>
    </source>
</reference>
<dbReference type="HOGENOM" id="CLU_1396405_0_0_1"/>
<name>J3PGR3_GAET3</name>
<reference evidence="2" key="4">
    <citation type="journal article" date="2015" name="G3 (Bethesda)">
        <title>Genome sequences of three phytopathogenic species of the Magnaporthaceae family of fungi.</title>
        <authorList>
            <person name="Okagaki L.H."/>
            <person name="Nunes C.C."/>
            <person name="Sailsbery J."/>
            <person name="Clay B."/>
            <person name="Brown D."/>
            <person name="John T."/>
            <person name="Oh Y."/>
            <person name="Young N."/>
            <person name="Fitzgerald M."/>
            <person name="Haas B.J."/>
            <person name="Zeng Q."/>
            <person name="Young S."/>
            <person name="Adiconis X."/>
            <person name="Fan L."/>
            <person name="Levin J.Z."/>
            <person name="Mitchell T.K."/>
            <person name="Okubara P.A."/>
            <person name="Farman M.L."/>
            <person name="Kohn L.M."/>
            <person name="Birren B."/>
            <person name="Ma L.-J."/>
            <person name="Dean R.A."/>
        </authorList>
    </citation>
    <scope>NUCLEOTIDE SEQUENCE</scope>
    <source>
        <strain evidence="2">R3-111a-1</strain>
    </source>
</reference>
<evidence type="ECO:0000313" key="1">
    <source>
        <dbReference type="EMBL" id="EJT69809.1"/>
    </source>
</evidence>
<evidence type="ECO:0000313" key="2">
    <source>
        <dbReference type="EnsemblFungi" id="EJT69809"/>
    </source>
</evidence>
<proteinExistence type="predicted"/>
<evidence type="ECO:0000313" key="3">
    <source>
        <dbReference type="Proteomes" id="UP000006039"/>
    </source>
</evidence>
<organism evidence="1">
    <name type="scientific">Gaeumannomyces tritici (strain R3-111a-1)</name>
    <name type="common">Wheat and barley take-all root rot fungus</name>
    <name type="synonym">Gaeumannomyces graminis var. tritici</name>
    <dbReference type="NCBI Taxonomy" id="644352"/>
    <lineage>
        <taxon>Eukaryota</taxon>
        <taxon>Fungi</taxon>
        <taxon>Dikarya</taxon>
        <taxon>Ascomycota</taxon>
        <taxon>Pezizomycotina</taxon>
        <taxon>Sordariomycetes</taxon>
        <taxon>Sordariomycetidae</taxon>
        <taxon>Magnaporthales</taxon>
        <taxon>Magnaporthaceae</taxon>
        <taxon>Gaeumannomyces</taxon>
    </lineage>
</organism>
<dbReference type="EMBL" id="GL385403">
    <property type="protein sequence ID" value="EJT69809.1"/>
    <property type="molecule type" value="Genomic_DNA"/>
</dbReference>
<protein>
    <submittedName>
        <fullName evidence="1 2">Uncharacterized protein</fullName>
    </submittedName>
</protein>
<dbReference type="AlphaFoldDB" id="J3PGR3"/>
<dbReference type="GeneID" id="20353150"/>
<dbReference type="EnsemblFungi" id="EJT69809">
    <property type="protein sequence ID" value="EJT69809"/>
    <property type="gene ID" value="GGTG_12692"/>
</dbReference>
<keyword evidence="3" id="KW-1185">Reference proteome</keyword>
<dbReference type="RefSeq" id="XP_009228857.1">
    <property type="nucleotide sequence ID" value="XM_009230593.1"/>
</dbReference>
<reference evidence="3" key="1">
    <citation type="submission" date="2010-07" db="EMBL/GenBank/DDBJ databases">
        <title>The genome sequence of Gaeumannomyces graminis var. tritici strain R3-111a-1.</title>
        <authorList>
            <consortium name="The Broad Institute Genome Sequencing Platform"/>
            <person name="Ma L.-J."/>
            <person name="Dead R."/>
            <person name="Young S."/>
            <person name="Zeng Q."/>
            <person name="Koehrsen M."/>
            <person name="Alvarado L."/>
            <person name="Berlin A."/>
            <person name="Chapman S.B."/>
            <person name="Chen Z."/>
            <person name="Freedman E."/>
            <person name="Gellesch M."/>
            <person name="Goldberg J."/>
            <person name="Griggs A."/>
            <person name="Gujja S."/>
            <person name="Heilman E.R."/>
            <person name="Heiman D."/>
            <person name="Hepburn T."/>
            <person name="Howarth C."/>
            <person name="Jen D."/>
            <person name="Larson L."/>
            <person name="Mehta T."/>
            <person name="Neiman D."/>
            <person name="Pearson M."/>
            <person name="Roberts A."/>
            <person name="Saif S."/>
            <person name="Shea T."/>
            <person name="Shenoy N."/>
            <person name="Sisk P."/>
            <person name="Stolte C."/>
            <person name="Sykes S."/>
            <person name="Walk T."/>
            <person name="White J."/>
            <person name="Yandava C."/>
            <person name="Haas B."/>
            <person name="Nusbaum C."/>
            <person name="Birren B."/>
        </authorList>
    </citation>
    <scope>NUCLEOTIDE SEQUENCE [LARGE SCALE GENOMIC DNA]</scope>
    <source>
        <strain evidence="3">R3-111a-1</strain>
    </source>
</reference>
<sequence length="195" mass="21257">MWKLQLRYNHDAFLLDVYPDMVLIGRDAGMGQDAIICNPGHCGRGAPHHMGILVKPFTGGMHFWTPKVFGVLAWQFVWYLTIVAVASSASSAQLDAGKGAGRRGTVWTEWAAAWISLFRGKHTARTIIKAGRDSALEPPTPKIQAGNGEECVKLFVGVGINSSKRARTTHRIGRACALPEILARGLCQIHDISVI</sequence>
<reference evidence="1" key="3">
    <citation type="submission" date="2010-09" db="EMBL/GenBank/DDBJ databases">
        <title>Annotation of Gaeumannomyces graminis var. tritici R3-111a-1.</title>
        <authorList>
            <consortium name="The Broad Institute Genome Sequencing Platform"/>
            <person name="Ma L.-J."/>
            <person name="Dead R."/>
            <person name="Young S.K."/>
            <person name="Zeng Q."/>
            <person name="Gargeya S."/>
            <person name="Fitzgerald M."/>
            <person name="Haas B."/>
            <person name="Abouelleil A."/>
            <person name="Alvarado L."/>
            <person name="Arachchi H.M."/>
            <person name="Berlin A."/>
            <person name="Brown A."/>
            <person name="Chapman S.B."/>
            <person name="Chen Z."/>
            <person name="Dunbar C."/>
            <person name="Freedman E."/>
            <person name="Gearin G."/>
            <person name="Gellesch M."/>
            <person name="Goldberg J."/>
            <person name="Griggs A."/>
            <person name="Gujja S."/>
            <person name="Heiman D."/>
            <person name="Howarth C."/>
            <person name="Larson L."/>
            <person name="Lui A."/>
            <person name="MacDonald P.J.P."/>
            <person name="Mehta T."/>
            <person name="Montmayeur A."/>
            <person name="Murphy C."/>
            <person name="Neiman D."/>
            <person name="Pearson M."/>
            <person name="Priest M."/>
            <person name="Roberts A."/>
            <person name="Saif S."/>
            <person name="Shea T."/>
            <person name="Shenoy N."/>
            <person name="Sisk P."/>
            <person name="Stolte C."/>
            <person name="Sykes S."/>
            <person name="Yandava C."/>
            <person name="Wortman J."/>
            <person name="Nusbaum C."/>
            <person name="Birren B."/>
        </authorList>
    </citation>
    <scope>NUCLEOTIDE SEQUENCE</scope>
    <source>
        <strain evidence="1">R3-111a-1</strain>
    </source>
</reference>
<gene>
    <name evidence="2" type="primary">20353150</name>
    <name evidence="1" type="ORF">GGTG_12692</name>
</gene>